<evidence type="ECO:0000313" key="2">
    <source>
        <dbReference type="Proteomes" id="UP000578112"/>
    </source>
</evidence>
<sequence>MMEVSYAPTPDVDLSVYVLAAVDEHLATFQRIRELLRAGCTIDAGERRALAVDSVAVAARYAATMGKALDPAADRYAEPAAGQLRRVESAGAA</sequence>
<dbReference type="EMBL" id="JACHNH010000001">
    <property type="protein sequence ID" value="MBB4763951.1"/>
    <property type="molecule type" value="Genomic_DNA"/>
</dbReference>
<keyword evidence="2" id="KW-1185">Reference proteome</keyword>
<accession>A0A7W7I046</accession>
<name>A0A7W7I046_9ACTN</name>
<protein>
    <submittedName>
        <fullName evidence="1">Uncharacterized protein</fullName>
    </submittedName>
</protein>
<gene>
    <name evidence="1" type="ORF">BJ971_004507</name>
</gene>
<comment type="caution">
    <text evidence="1">The sequence shown here is derived from an EMBL/GenBank/DDBJ whole genome shotgun (WGS) entry which is preliminary data.</text>
</comment>
<reference evidence="1 2" key="1">
    <citation type="submission" date="2020-08" db="EMBL/GenBank/DDBJ databases">
        <title>Sequencing the genomes of 1000 actinobacteria strains.</title>
        <authorList>
            <person name="Klenk H.-P."/>
        </authorList>
    </citation>
    <scope>NUCLEOTIDE SEQUENCE [LARGE SCALE GENOMIC DNA]</scope>
    <source>
        <strain evidence="1 2">DSM 43149</strain>
    </source>
</reference>
<organism evidence="1 2">
    <name type="scientific">Actinoplanes digitatis</name>
    <dbReference type="NCBI Taxonomy" id="1868"/>
    <lineage>
        <taxon>Bacteria</taxon>
        <taxon>Bacillati</taxon>
        <taxon>Actinomycetota</taxon>
        <taxon>Actinomycetes</taxon>
        <taxon>Micromonosporales</taxon>
        <taxon>Micromonosporaceae</taxon>
        <taxon>Actinoplanes</taxon>
    </lineage>
</organism>
<dbReference type="RefSeq" id="WP_184995193.1">
    <property type="nucleotide sequence ID" value="NZ_BOMK01000024.1"/>
</dbReference>
<dbReference type="Proteomes" id="UP000578112">
    <property type="component" value="Unassembled WGS sequence"/>
</dbReference>
<proteinExistence type="predicted"/>
<evidence type="ECO:0000313" key="1">
    <source>
        <dbReference type="EMBL" id="MBB4763951.1"/>
    </source>
</evidence>
<dbReference type="AlphaFoldDB" id="A0A7W7I046"/>